<evidence type="ECO:0000256" key="1">
    <source>
        <dbReference type="SAM" id="SignalP"/>
    </source>
</evidence>
<evidence type="ECO:0000313" key="3">
    <source>
        <dbReference type="Proteomes" id="UP001172159"/>
    </source>
</evidence>
<comment type="caution">
    <text evidence="2">The sequence shown here is derived from an EMBL/GenBank/DDBJ whole genome shotgun (WGS) entry which is preliminary data.</text>
</comment>
<sequence>MKFSTIATATVGLLTGAQAYQIKVCTGKSMNGVCDTLTSLGTIKTHTTTYQSYNWQSASNICVRICDSCTSLGYRCDDWTNNSISFNKAIIFKWDSGEGPAATSCC</sequence>
<keyword evidence="3" id="KW-1185">Reference proteome</keyword>
<name>A0AA40EGD6_9PEZI</name>
<gene>
    <name evidence="2" type="ORF">B0T21DRAFT_288904</name>
</gene>
<reference evidence="2" key="1">
    <citation type="submission" date="2023-06" db="EMBL/GenBank/DDBJ databases">
        <title>Genome-scale phylogeny and comparative genomics of the fungal order Sordariales.</title>
        <authorList>
            <consortium name="Lawrence Berkeley National Laboratory"/>
            <person name="Hensen N."/>
            <person name="Bonometti L."/>
            <person name="Westerberg I."/>
            <person name="Brannstrom I.O."/>
            <person name="Guillou S."/>
            <person name="Cros-Aarteil S."/>
            <person name="Calhoun S."/>
            <person name="Haridas S."/>
            <person name="Kuo A."/>
            <person name="Mondo S."/>
            <person name="Pangilinan J."/>
            <person name="Riley R."/>
            <person name="Labutti K."/>
            <person name="Andreopoulos B."/>
            <person name="Lipzen A."/>
            <person name="Chen C."/>
            <person name="Yanf M."/>
            <person name="Daum C."/>
            <person name="Ng V."/>
            <person name="Clum A."/>
            <person name="Steindorff A."/>
            <person name="Ohm R."/>
            <person name="Martin F."/>
            <person name="Silar P."/>
            <person name="Natvig D."/>
            <person name="Lalanne C."/>
            <person name="Gautier V."/>
            <person name="Ament-Velasquez S.L."/>
            <person name="Kruys A."/>
            <person name="Hutchinson M.I."/>
            <person name="Powell A.J."/>
            <person name="Barry K."/>
            <person name="Miller A.N."/>
            <person name="Grigoriev I.V."/>
            <person name="Debuchy R."/>
            <person name="Gladieux P."/>
            <person name="Thoren M.H."/>
            <person name="Johannesson H."/>
        </authorList>
    </citation>
    <scope>NUCLEOTIDE SEQUENCE</scope>
    <source>
        <strain evidence="2">CBS 540.89</strain>
    </source>
</reference>
<keyword evidence="1" id="KW-0732">Signal</keyword>
<dbReference type="AlphaFoldDB" id="A0AA40EGD6"/>
<dbReference type="EMBL" id="JAUKTV010000006">
    <property type="protein sequence ID" value="KAK0736686.1"/>
    <property type="molecule type" value="Genomic_DNA"/>
</dbReference>
<accession>A0AA40EGD6</accession>
<proteinExistence type="predicted"/>
<organism evidence="2 3">
    <name type="scientific">Apiosordaria backusii</name>
    <dbReference type="NCBI Taxonomy" id="314023"/>
    <lineage>
        <taxon>Eukaryota</taxon>
        <taxon>Fungi</taxon>
        <taxon>Dikarya</taxon>
        <taxon>Ascomycota</taxon>
        <taxon>Pezizomycotina</taxon>
        <taxon>Sordariomycetes</taxon>
        <taxon>Sordariomycetidae</taxon>
        <taxon>Sordariales</taxon>
        <taxon>Lasiosphaeriaceae</taxon>
        <taxon>Apiosordaria</taxon>
    </lineage>
</organism>
<evidence type="ECO:0000313" key="2">
    <source>
        <dbReference type="EMBL" id="KAK0736686.1"/>
    </source>
</evidence>
<protein>
    <submittedName>
        <fullName evidence="2">Uncharacterized protein</fullName>
    </submittedName>
</protein>
<feature type="chain" id="PRO_5041272419" evidence="1">
    <location>
        <begin position="20"/>
        <end position="106"/>
    </location>
</feature>
<dbReference type="Proteomes" id="UP001172159">
    <property type="component" value="Unassembled WGS sequence"/>
</dbReference>
<feature type="signal peptide" evidence="1">
    <location>
        <begin position="1"/>
        <end position="19"/>
    </location>
</feature>